<dbReference type="EMBL" id="JBHUOP010000001">
    <property type="protein sequence ID" value="MFD2839639.1"/>
    <property type="molecule type" value="Genomic_DNA"/>
</dbReference>
<gene>
    <name evidence="1" type="ORF">ACFSYH_03540</name>
</gene>
<proteinExistence type="predicted"/>
<name>A0ABW5XE26_9MICO</name>
<accession>A0ABW5XE26</accession>
<evidence type="ECO:0000313" key="1">
    <source>
        <dbReference type="EMBL" id="MFD2839639.1"/>
    </source>
</evidence>
<reference evidence="2" key="1">
    <citation type="journal article" date="2019" name="Int. J. Syst. Evol. Microbiol.">
        <title>The Global Catalogue of Microorganisms (GCM) 10K type strain sequencing project: providing services to taxonomists for standard genome sequencing and annotation.</title>
        <authorList>
            <consortium name="The Broad Institute Genomics Platform"/>
            <consortium name="The Broad Institute Genome Sequencing Center for Infectious Disease"/>
            <person name="Wu L."/>
            <person name="Ma J."/>
        </authorList>
    </citation>
    <scope>NUCLEOTIDE SEQUENCE [LARGE SCALE GENOMIC DNA]</scope>
    <source>
        <strain evidence="2">KCTC 33576</strain>
    </source>
</reference>
<evidence type="ECO:0000313" key="2">
    <source>
        <dbReference type="Proteomes" id="UP001597391"/>
    </source>
</evidence>
<keyword evidence="2" id="KW-1185">Reference proteome</keyword>
<sequence>MKNLKHHLLVFDRSEDKWTHTEFDVSDAELATAKYRHAEQFFANNPMVDVILVASKSLAALSRESVIQVNTESTGSSAAKPLKRDEGSSNQIRALERLAERRIENLIALRAENSGAAKQQ</sequence>
<comment type="caution">
    <text evidence="1">The sequence shown here is derived from an EMBL/GenBank/DDBJ whole genome shotgun (WGS) entry which is preliminary data.</text>
</comment>
<dbReference type="Proteomes" id="UP001597391">
    <property type="component" value="Unassembled WGS sequence"/>
</dbReference>
<protein>
    <submittedName>
        <fullName evidence="1">Uncharacterized protein</fullName>
    </submittedName>
</protein>
<dbReference type="RefSeq" id="WP_377465137.1">
    <property type="nucleotide sequence ID" value="NZ_JBHUOP010000001.1"/>
</dbReference>
<organism evidence="1 2">
    <name type="scientific">Populibacterium corticicola</name>
    <dbReference type="NCBI Taxonomy" id="1812826"/>
    <lineage>
        <taxon>Bacteria</taxon>
        <taxon>Bacillati</taxon>
        <taxon>Actinomycetota</taxon>
        <taxon>Actinomycetes</taxon>
        <taxon>Micrococcales</taxon>
        <taxon>Jonesiaceae</taxon>
        <taxon>Populibacterium</taxon>
    </lineage>
</organism>